<name>A0A485LMD7_9STRA</name>
<feature type="compositionally biased region" description="Polar residues" evidence="1">
    <location>
        <begin position="411"/>
        <end position="428"/>
    </location>
</feature>
<dbReference type="AlphaFoldDB" id="A0A485LMD7"/>
<evidence type="ECO:0000313" key="2">
    <source>
        <dbReference type="EMBL" id="KAF0684762.1"/>
    </source>
</evidence>
<feature type="region of interest" description="Disordered" evidence="1">
    <location>
        <begin position="411"/>
        <end position="486"/>
    </location>
</feature>
<organism evidence="3 4">
    <name type="scientific">Aphanomyces stellatus</name>
    <dbReference type="NCBI Taxonomy" id="120398"/>
    <lineage>
        <taxon>Eukaryota</taxon>
        <taxon>Sar</taxon>
        <taxon>Stramenopiles</taxon>
        <taxon>Oomycota</taxon>
        <taxon>Saprolegniomycetes</taxon>
        <taxon>Saprolegniales</taxon>
        <taxon>Verrucalvaceae</taxon>
        <taxon>Aphanomyces</taxon>
    </lineage>
</organism>
<feature type="region of interest" description="Disordered" evidence="1">
    <location>
        <begin position="155"/>
        <end position="189"/>
    </location>
</feature>
<keyword evidence="4" id="KW-1185">Reference proteome</keyword>
<proteinExistence type="predicted"/>
<dbReference type="EMBL" id="VJMH01007246">
    <property type="protein sequence ID" value="KAF0684762.1"/>
    <property type="molecule type" value="Genomic_DNA"/>
</dbReference>
<sequence length="486" mass="51296">MVVRVSTAQLNERRPPSLAVMEHNEDAAMSMRLAADGTTRNLRTSSNSSLSRASLLLLRGVSSGASLAKTKCAAMSSSKAALDTRPSHAGVLSPSPSQTLPDDASPEHLQLTGDQVAAMKDLAPSLHGDTRTEDCMPQEIESRIDFVRASKCKAALSPNNSSTIDTMQQGPDTEASPSLLHQSPSKAERHLRVQGEQVKRSNTEYLNPSPSQAVLVASDIRSALNRLHLMDDQVEATEVVLPHANSTADDGKRPPEHGSPIGLFYTCKSKALLSPNPSGLIQHVPDSTGVVLRRSPSPPRQSSGDIALERTGSTSPLALIWPALVAGSPLLPCTSGSAKASLPPTIDASMSSASQTAMEAASEAMPLNTRQPSAGYLKSPSTAMATTSAGVNMTKLADLLDEITTSRSSVALGKVSSTRSGSAPSRRSQPLGASPSKVDLRAHLASTSTAPRGQPVSSKNDSSSLKQTPRRRLARTPWHSERNIRR</sequence>
<gene>
    <name evidence="3" type="primary">Aste57867_23277</name>
    <name evidence="2" type="ORF">As57867_023206</name>
    <name evidence="3" type="ORF">ASTE57867_23277</name>
</gene>
<reference evidence="3 4" key="1">
    <citation type="submission" date="2019-03" db="EMBL/GenBank/DDBJ databases">
        <authorList>
            <person name="Gaulin E."/>
            <person name="Dumas B."/>
        </authorList>
    </citation>
    <scope>NUCLEOTIDE SEQUENCE [LARGE SCALE GENOMIC DNA]</scope>
    <source>
        <strain evidence="3">CBS 568.67</strain>
    </source>
</reference>
<accession>A0A485LMD7</accession>
<dbReference type="Proteomes" id="UP000332933">
    <property type="component" value="Unassembled WGS sequence"/>
</dbReference>
<evidence type="ECO:0000313" key="3">
    <source>
        <dbReference type="EMBL" id="VFT99922.1"/>
    </source>
</evidence>
<feature type="compositionally biased region" description="Polar residues" evidence="1">
    <location>
        <begin position="445"/>
        <end position="467"/>
    </location>
</feature>
<evidence type="ECO:0000313" key="4">
    <source>
        <dbReference type="Proteomes" id="UP000332933"/>
    </source>
</evidence>
<feature type="region of interest" description="Disordered" evidence="1">
    <location>
        <begin position="361"/>
        <end position="381"/>
    </location>
</feature>
<feature type="region of interest" description="Disordered" evidence="1">
    <location>
        <begin position="79"/>
        <end position="107"/>
    </location>
</feature>
<dbReference type="EMBL" id="CAADRA010007272">
    <property type="protein sequence ID" value="VFT99922.1"/>
    <property type="molecule type" value="Genomic_DNA"/>
</dbReference>
<feature type="compositionally biased region" description="Polar residues" evidence="1">
    <location>
        <begin position="157"/>
        <end position="185"/>
    </location>
</feature>
<evidence type="ECO:0000256" key="1">
    <source>
        <dbReference type="SAM" id="MobiDB-lite"/>
    </source>
</evidence>
<protein>
    <submittedName>
        <fullName evidence="3">Aste57867_23277 protein</fullName>
    </submittedName>
</protein>
<reference evidence="2" key="2">
    <citation type="submission" date="2019-06" db="EMBL/GenBank/DDBJ databases">
        <title>Genomics analysis of Aphanomyces spp. identifies a new class of oomycete effector associated with host adaptation.</title>
        <authorList>
            <person name="Gaulin E."/>
        </authorList>
    </citation>
    <scope>NUCLEOTIDE SEQUENCE</scope>
    <source>
        <strain evidence="2">CBS 578.67</strain>
    </source>
</reference>